<dbReference type="Proteomes" id="UP001642900">
    <property type="component" value="Unassembled WGS sequence"/>
</dbReference>
<name>A0A6G4WBX8_9HYPH</name>
<reference evidence="1 2" key="1">
    <citation type="submission" date="2020-02" db="EMBL/GenBank/DDBJ databases">
        <title>Genome sequence of strain CCNWXJ40-4.</title>
        <authorList>
            <person name="Gao J."/>
            <person name="Sun J."/>
        </authorList>
    </citation>
    <scope>NUCLEOTIDE SEQUENCE [LARGE SCALE GENOMIC DNA]</scope>
    <source>
        <strain evidence="1 2">CCNWXJ 40-4</strain>
    </source>
</reference>
<organism evidence="1 2">
    <name type="scientific">Allomesorhizobium camelthorni</name>
    <dbReference type="NCBI Taxonomy" id="475069"/>
    <lineage>
        <taxon>Bacteria</taxon>
        <taxon>Pseudomonadati</taxon>
        <taxon>Pseudomonadota</taxon>
        <taxon>Alphaproteobacteria</taxon>
        <taxon>Hyphomicrobiales</taxon>
        <taxon>Phyllobacteriaceae</taxon>
        <taxon>Allomesorhizobium</taxon>
    </lineage>
</organism>
<keyword evidence="2" id="KW-1185">Reference proteome</keyword>
<gene>
    <name evidence="1" type="ORF">G6N73_14035</name>
</gene>
<accession>A0A6G4WBX8</accession>
<evidence type="ECO:0000313" key="2">
    <source>
        <dbReference type="Proteomes" id="UP001642900"/>
    </source>
</evidence>
<dbReference type="AlphaFoldDB" id="A0A6G4WBX8"/>
<protein>
    <submittedName>
        <fullName evidence="1">Uncharacterized protein</fullName>
    </submittedName>
</protein>
<comment type="caution">
    <text evidence="1">The sequence shown here is derived from an EMBL/GenBank/DDBJ whole genome shotgun (WGS) entry which is preliminary data.</text>
</comment>
<sequence>MDAQAVAENLEKAGTETALKIAPAGDAISDETFEYLVRQALDAVNGTMLFKMRLGNDDDGQHVAAASIGEGGSQQFLVLTLPVGGGRLRVETAAKSESPVARIAASYAGLAQAFATAA</sequence>
<dbReference type="RefSeq" id="WP_165028534.1">
    <property type="nucleotide sequence ID" value="NZ_JAAKZF010000016.1"/>
</dbReference>
<evidence type="ECO:0000313" key="1">
    <source>
        <dbReference type="EMBL" id="NGO52282.1"/>
    </source>
</evidence>
<proteinExistence type="predicted"/>
<dbReference type="EMBL" id="JAAKZF010000016">
    <property type="protein sequence ID" value="NGO52282.1"/>
    <property type="molecule type" value="Genomic_DNA"/>
</dbReference>